<organism evidence="6 7">
    <name type="scientific">Heterotrigona itama</name>
    <dbReference type="NCBI Taxonomy" id="395501"/>
    <lineage>
        <taxon>Eukaryota</taxon>
        <taxon>Metazoa</taxon>
        <taxon>Ecdysozoa</taxon>
        <taxon>Arthropoda</taxon>
        <taxon>Hexapoda</taxon>
        <taxon>Insecta</taxon>
        <taxon>Pterygota</taxon>
        <taxon>Neoptera</taxon>
        <taxon>Endopterygota</taxon>
        <taxon>Hymenoptera</taxon>
        <taxon>Apocrita</taxon>
        <taxon>Aculeata</taxon>
        <taxon>Apoidea</taxon>
        <taxon>Anthophila</taxon>
        <taxon>Apidae</taxon>
        <taxon>Heterotrigona</taxon>
    </lineage>
</organism>
<comment type="caution">
    <text evidence="6">The sequence shown here is derived from an EMBL/GenBank/DDBJ whole genome shotgun (WGS) entry which is preliminary data.</text>
</comment>
<protein>
    <recommendedName>
        <fullName evidence="8">Dynactin subunit 2</fullName>
    </recommendedName>
</protein>
<keyword evidence="4" id="KW-0243">Dynein</keyword>
<dbReference type="GO" id="GO:0005869">
    <property type="term" value="C:dynactin complex"/>
    <property type="evidence" value="ECO:0007669"/>
    <property type="project" value="InterPro"/>
</dbReference>
<evidence type="ECO:0000256" key="2">
    <source>
        <dbReference type="ARBA" id="ARBA00006176"/>
    </source>
</evidence>
<dbReference type="Proteomes" id="UP000752696">
    <property type="component" value="Unassembled WGS sequence"/>
</dbReference>
<comment type="subcellular location">
    <subcellularLocation>
        <location evidence="1">Cytoplasm</location>
    </subcellularLocation>
</comment>
<evidence type="ECO:0000313" key="6">
    <source>
        <dbReference type="EMBL" id="CAD1468254.1"/>
    </source>
</evidence>
<gene>
    <name evidence="6" type="ORF">MHI_LOCUS34345</name>
</gene>
<evidence type="ECO:0000256" key="4">
    <source>
        <dbReference type="ARBA" id="ARBA00023017"/>
    </source>
</evidence>
<sequence>DETDSIEKLHISATEAFNKFKSKHLLNKEVDFSDRVSLKPRTGYKFGDWELPGEDEKETPIQKYQRLQCEIKELYEEINDLKEKSKEEEVKSVADIISQVQLLGKQLDSLKLEECLGADLVASLSDPQGTRMKQLISQIEAFKQTSILTSETDSKAQNAKDDKTTEPGVLKYQMMYLPEKARMQEAARIALLEQRLCNLESVIGTTSDKLSKFSQNLKGQGVMEALQELGAKAALLDTYQLDIIESRLATLIHRMDNIAQKKAALTLDSEQEQKISEMYDIMKQTETMTQILPQTVNRMLALNTIHQQAATFNKSLTRLEELQSQITSDLDSNKSLLKGVQESFASNLEIIKNNIESLDERIKKLN</sequence>
<dbReference type="GO" id="GO:0005737">
    <property type="term" value="C:cytoplasm"/>
    <property type="evidence" value="ECO:0007669"/>
    <property type="project" value="UniProtKB-SubCell"/>
</dbReference>
<keyword evidence="5" id="KW-0175">Coiled coil</keyword>
<proteinExistence type="inferred from homology"/>
<reference evidence="6" key="1">
    <citation type="submission" date="2020-07" db="EMBL/GenBank/DDBJ databases">
        <authorList>
            <person name="Nazaruddin N."/>
        </authorList>
    </citation>
    <scope>NUCLEOTIDE SEQUENCE</scope>
</reference>
<evidence type="ECO:0000256" key="1">
    <source>
        <dbReference type="ARBA" id="ARBA00004496"/>
    </source>
</evidence>
<evidence type="ECO:0008006" key="8">
    <source>
        <dbReference type="Google" id="ProtNLM"/>
    </source>
</evidence>
<comment type="similarity">
    <text evidence="2">Belongs to the dynactin subunit 2 family.</text>
</comment>
<name>A0A6V7GT51_9HYME</name>
<feature type="non-terminal residue" evidence="6">
    <location>
        <position position="366"/>
    </location>
</feature>
<evidence type="ECO:0000313" key="7">
    <source>
        <dbReference type="Proteomes" id="UP000752696"/>
    </source>
</evidence>
<feature type="coiled-coil region" evidence="5">
    <location>
        <begin position="64"/>
        <end position="91"/>
    </location>
</feature>
<dbReference type="GO" id="GO:0007017">
    <property type="term" value="P:microtubule-based process"/>
    <property type="evidence" value="ECO:0007669"/>
    <property type="project" value="InterPro"/>
</dbReference>
<dbReference type="GO" id="GO:0030286">
    <property type="term" value="C:dynein complex"/>
    <property type="evidence" value="ECO:0007669"/>
    <property type="project" value="UniProtKB-KW"/>
</dbReference>
<accession>A0A6V7GT51</accession>
<evidence type="ECO:0000256" key="3">
    <source>
        <dbReference type="ARBA" id="ARBA00022490"/>
    </source>
</evidence>
<feature type="non-terminal residue" evidence="6">
    <location>
        <position position="1"/>
    </location>
</feature>
<dbReference type="InterPro" id="IPR028133">
    <property type="entry name" value="Dynamitin"/>
</dbReference>
<dbReference type="PANTHER" id="PTHR15346">
    <property type="entry name" value="DYNACTIN SUBUNIT"/>
    <property type="match status" value="1"/>
</dbReference>
<dbReference type="Pfam" id="PF04912">
    <property type="entry name" value="Dynamitin"/>
    <property type="match status" value="1"/>
</dbReference>
<dbReference type="OrthoDB" id="4977at2759"/>
<dbReference type="EMBL" id="CAJDYZ010000281">
    <property type="protein sequence ID" value="CAD1468254.1"/>
    <property type="molecule type" value="Genomic_DNA"/>
</dbReference>
<dbReference type="AlphaFoldDB" id="A0A6V7GT51"/>
<evidence type="ECO:0000256" key="5">
    <source>
        <dbReference type="SAM" id="Coils"/>
    </source>
</evidence>
<keyword evidence="7" id="KW-1185">Reference proteome</keyword>
<keyword evidence="3" id="KW-0963">Cytoplasm</keyword>